<sequence>MYEKQIATLRQVVSLLTSLQTEMIQDQEAAILEGEDYSGKKVLKEVDTARIKCCNIVLGLQALTTTDPMK</sequence>
<name>A0ABV4X2A8_9CYAN</name>
<comment type="caution">
    <text evidence="1">The sequence shown here is derived from an EMBL/GenBank/DDBJ whole genome shotgun (WGS) entry which is preliminary data.</text>
</comment>
<proteinExistence type="predicted"/>
<accession>A0ABV4X2A8</accession>
<evidence type="ECO:0000313" key="1">
    <source>
        <dbReference type="EMBL" id="MFB2876902.1"/>
    </source>
</evidence>
<keyword evidence="2" id="KW-1185">Reference proteome</keyword>
<reference evidence="1 2" key="1">
    <citation type="submission" date="2024-09" db="EMBL/GenBank/DDBJ databases">
        <title>Floridaenema gen nov. (Aerosakkonemataceae, Aerosakkonematales ord. nov., Cyanobacteria) from benthic tropical and subtropical fresh waters, with the description of four new species.</title>
        <authorList>
            <person name="Moretto J.A."/>
            <person name="Berthold D.E."/>
            <person name="Lefler F.W."/>
            <person name="Huang I.-S."/>
            <person name="Laughinghouse H. IV."/>
        </authorList>
    </citation>
    <scope>NUCLEOTIDE SEQUENCE [LARGE SCALE GENOMIC DNA]</scope>
    <source>
        <strain evidence="1 2">BLCC-F46</strain>
    </source>
</reference>
<organism evidence="1 2">
    <name type="scientific">Floridaenema aerugineum BLCC-F46</name>
    <dbReference type="NCBI Taxonomy" id="3153654"/>
    <lineage>
        <taxon>Bacteria</taxon>
        <taxon>Bacillati</taxon>
        <taxon>Cyanobacteriota</taxon>
        <taxon>Cyanophyceae</taxon>
        <taxon>Oscillatoriophycideae</taxon>
        <taxon>Aerosakkonematales</taxon>
        <taxon>Aerosakkonemataceae</taxon>
        <taxon>Floridanema</taxon>
        <taxon>Floridanema aerugineum</taxon>
    </lineage>
</organism>
<dbReference type="EMBL" id="JBHFNQ010000064">
    <property type="protein sequence ID" value="MFB2876902.1"/>
    <property type="molecule type" value="Genomic_DNA"/>
</dbReference>
<protein>
    <submittedName>
        <fullName evidence="1">Uncharacterized protein</fullName>
    </submittedName>
</protein>
<gene>
    <name evidence="1" type="ORF">ACE1CC_08400</name>
</gene>
<dbReference type="Proteomes" id="UP001576774">
    <property type="component" value="Unassembled WGS sequence"/>
</dbReference>
<evidence type="ECO:0000313" key="2">
    <source>
        <dbReference type="Proteomes" id="UP001576774"/>
    </source>
</evidence>
<dbReference type="RefSeq" id="WP_413259879.1">
    <property type="nucleotide sequence ID" value="NZ_JBHFNQ010000064.1"/>
</dbReference>